<evidence type="ECO:0000313" key="4">
    <source>
        <dbReference type="Proteomes" id="UP000011755"/>
    </source>
</evidence>
<feature type="region of interest" description="Disordered" evidence="2">
    <location>
        <begin position="43"/>
        <end position="64"/>
    </location>
</feature>
<dbReference type="Proteomes" id="UP000011755">
    <property type="component" value="Unassembled WGS sequence"/>
</dbReference>
<dbReference type="AlphaFoldDB" id="M2S4Z5"/>
<evidence type="ECO:0000256" key="1">
    <source>
        <dbReference type="SAM" id="Coils"/>
    </source>
</evidence>
<proteinExistence type="predicted"/>
<gene>
    <name evidence="3" type="ORF">EHI5A_035140</name>
</gene>
<dbReference type="VEuPathDB" id="AmoebaDB:EHI5A_035140"/>
<keyword evidence="1" id="KW-0175">Coiled coil</keyword>
<evidence type="ECO:0000313" key="3">
    <source>
        <dbReference type="EMBL" id="EMD45972.1"/>
    </source>
</evidence>
<dbReference type="EMBL" id="KB444664">
    <property type="protein sequence ID" value="EMD45972.1"/>
    <property type="molecule type" value="Genomic_DNA"/>
</dbReference>
<evidence type="ECO:0000256" key="2">
    <source>
        <dbReference type="SAM" id="MobiDB-lite"/>
    </source>
</evidence>
<reference evidence="3 4" key="1">
    <citation type="submission" date="2013-02" db="EMBL/GenBank/DDBJ databases">
        <authorList>
            <person name="Hannick L."/>
            <person name="Zafar N."/>
            <person name="Lorenzi H."/>
            <person name="Ali I.A."/>
            <person name="Petri W.P."/>
            <person name="Caler E."/>
        </authorList>
    </citation>
    <scope>NUCLEOTIDE SEQUENCE [LARGE SCALE GENOMIC DNA]</scope>
    <source>
        <strain evidence="3 4">KU27</strain>
    </source>
</reference>
<sequence length="64" mass="7907">MNKEQQEQLDVLEKKIQIAKEENEELKRLIEYEKKKQKTFEERIKENKIKHSKNPPKKEEINQE</sequence>
<accession>M2S4Z5</accession>
<organism evidence="3 4">
    <name type="scientific">Entamoeba histolytica KU27</name>
    <dbReference type="NCBI Taxonomy" id="885311"/>
    <lineage>
        <taxon>Eukaryota</taxon>
        <taxon>Amoebozoa</taxon>
        <taxon>Evosea</taxon>
        <taxon>Archamoebae</taxon>
        <taxon>Mastigamoebida</taxon>
        <taxon>Entamoebidae</taxon>
        <taxon>Entamoeba</taxon>
    </lineage>
</organism>
<name>M2S4Z5_ENTHI</name>
<feature type="coiled-coil region" evidence="1">
    <location>
        <begin position="2"/>
        <end position="43"/>
    </location>
</feature>
<protein>
    <submittedName>
        <fullName evidence="3">Uncharacterized protein</fullName>
    </submittedName>
</protein>